<keyword evidence="2" id="KW-1185">Reference proteome</keyword>
<dbReference type="AlphaFoldDB" id="A0A7X6DQ58"/>
<evidence type="ECO:0000313" key="1">
    <source>
        <dbReference type="EMBL" id="NKE71264.1"/>
    </source>
</evidence>
<name>A0A7X6DQ58_9BACT</name>
<dbReference type="Proteomes" id="UP000534783">
    <property type="component" value="Unassembled WGS sequence"/>
</dbReference>
<comment type="caution">
    <text evidence="1">The sequence shown here is derived from an EMBL/GenBank/DDBJ whole genome shotgun (WGS) entry which is preliminary data.</text>
</comment>
<evidence type="ECO:0000313" key="2">
    <source>
        <dbReference type="Proteomes" id="UP000534783"/>
    </source>
</evidence>
<proteinExistence type="predicted"/>
<reference evidence="1 2" key="1">
    <citation type="journal article" date="2020" name="Nature">
        <title>Bacterial chemolithoautotrophy via manganese oxidation.</title>
        <authorList>
            <person name="Yu H."/>
            <person name="Leadbetter J.R."/>
        </authorList>
    </citation>
    <scope>NUCLEOTIDE SEQUENCE [LARGE SCALE GENOMIC DNA]</scope>
    <source>
        <strain evidence="1 2">Mn-1</strain>
    </source>
</reference>
<dbReference type="EMBL" id="VTOW01000002">
    <property type="protein sequence ID" value="NKE71264.1"/>
    <property type="molecule type" value="Genomic_DNA"/>
</dbReference>
<gene>
    <name evidence="1" type="ORF">MNODULE_11000</name>
</gene>
<organism evidence="1 2">
    <name type="scientific">Candidatus Manganitrophus noduliformans</name>
    <dbReference type="NCBI Taxonomy" id="2606439"/>
    <lineage>
        <taxon>Bacteria</taxon>
        <taxon>Pseudomonadati</taxon>
        <taxon>Nitrospirota</taxon>
        <taxon>Nitrospiria</taxon>
        <taxon>Candidatus Troglogloeales</taxon>
        <taxon>Candidatus Manganitrophaceae</taxon>
        <taxon>Candidatus Manganitrophus</taxon>
    </lineage>
</organism>
<dbReference type="RefSeq" id="WP_168059743.1">
    <property type="nucleotide sequence ID" value="NZ_VTOW01000002.1"/>
</dbReference>
<accession>A0A7X6DQ58</accession>
<protein>
    <recommendedName>
        <fullName evidence="3">Helix-turn-helix domain-containing protein</fullName>
    </recommendedName>
</protein>
<sequence>MNKKRFSSPSGYLDSVAQSNAYSFVPVSLAAEFLNVTPSMINDLLKNGSLDAVVVNGSRKNWKGVLVESLMTYTKNKRTSVTSMIKQIRHILETAAKKKRKMFYSDLMEQVGLSYQNPYHRRLIGECLGKLSAQTFKEKNYMLSALAVLKSTGRPNEIFFELANELGALDDTQKEKDFYQSQIKKIYGKYKT</sequence>
<evidence type="ECO:0008006" key="3">
    <source>
        <dbReference type="Google" id="ProtNLM"/>
    </source>
</evidence>